<evidence type="ECO:0000313" key="3">
    <source>
        <dbReference type="Proteomes" id="UP001497457"/>
    </source>
</evidence>
<protein>
    <recommendedName>
        <fullName evidence="1">DUF1618 domain-containing protein</fullName>
    </recommendedName>
</protein>
<proteinExistence type="predicted"/>
<dbReference type="Pfam" id="PF07762">
    <property type="entry name" value="DUF1618"/>
    <property type="match status" value="2"/>
</dbReference>
<evidence type="ECO:0000259" key="1">
    <source>
        <dbReference type="Pfam" id="PF07762"/>
    </source>
</evidence>
<evidence type="ECO:0000313" key="2">
    <source>
        <dbReference type="EMBL" id="CAL5095387.1"/>
    </source>
</evidence>
<feature type="domain" description="DUF1618" evidence="1">
    <location>
        <begin position="675"/>
        <end position="734"/>
    </location>
</feature>
<dbReference type="Proteomes" id="UP001497457">
    <property type="component" value="Chromosome 9rd"/>
</dbReference>
<reference evidence="3" key="1">
    <citation type="submission" date="2024-06" db="EMBL/GenBank/DDBJ databases">
        <authorList>
            <person name="Ryan C."/>
        </authorList>
    </citation>
    <scope>NUCLEOTIDE SEQUENCE [LARGE SCALE GENOMIC DNA]</scope>
</reference>
<dbReference type="AlphaFoldDB" id="A0ABC9GKW4"/>
<keyword evidence="3" id="KW-1185">Reference proteome</keyword>
<sequence length="790" mass="87289">MPLRRILGLSAALSGRFRRGLSTAASHPPWALIQYTSVARSPAQRQHSWFELAEPPRVSNLRIPEHLVDPPPSYDPYGDHIAEICVSTTATSGDGLLLLDFVECHVTAPIVAMDATTQQRKIIEYTEPEPNVTRFVCNPISGELFRLPDIDGTKRTLAWNRMGLLTQSARGHGPPDRYAAAALLEDRGGKEPSFVMRRFFSQTGEWDKPVGLPSPLPLDRRISVHSHHEVLAFAGRLWWVDLSWGAISADPFSDRPELCFVELPRGSVLPVHGNTSAEFTAALVENGMYRRMGVSKGRLYYVEMSQKEPFILSLFALDDDCSSWTLEHQVAVGRLLVNGGGKPWIGVIDPLNGSVVCVIVGDHVLTIDMAKGKVLRCANMGDECEYQPRTMLCTYLTSCVLPLWTVDRIESDPFYRQEGRCWKQDFGRRSGSFRQKLGEMKSTSSAASANLLRRGLSTAAPPPRPPWALIHQIALVKSADLSPQFLQTKPPSGSILFVPDHFIGPLPRIGSDPESKGILRGMLRGTSGDGLLLLEFVDGPATPAAAARLRAARARGAEAESVRLDEIDPDSTRFVCNPVTGEMFRLPDMDGTKKVRAWHPQGILSRSARGHGPPDRYAVAELSADEGGKGSFVMRRFFSGTGEWEKLVDLPSPFPRPRGMHADHEVLAFDGQLWWVDLTCGAVSTDPFSDRPDLRFVELPRFSVCPVAAGTTKFPPQGMYRRMGVSEGRMRYVSGGPGGFISAFIMKPCVLPPWLELSRIPNAGTISSNNTTVKSETFYQECDFWPTYFC</sequence>
<gene>
    <name evidence="2" type="ORF">URODEC1_LOCUS116383</name>
</gene>
<organism evidence="2 3">
    <name type="scientific">Urochloa decumbens</name>
    <dbReference type="NCBI Taxonomy" id="240449"/>
    <lineage>
        <taxon>Eukaryota</taxon>
        <taxon>Viridiplantae</taxon>
        <taxon>Streptophyta</taxon>
        <taxon>Embryophyta</taxon>
        <taxon>Tracheophyta</taxon>
        <taxon>Spermatophyta</taxon>
        <taxon>Magnoliopsida</taxon>
        <taxon>Liliopsida</taxon>
        <taxon>Poales</taxon>
        <taxon>Poaceae</taxon>
        <taxon>PACMAD clade</taxon>
        <taxon>Panicoideae</taxon>
        <taxon>Panicodae</taxon>
        <taxon>Paniceae</taxon>
        <taxon>Melinidinae</taxon>
        <taxon>Urochloa</taxon>
    </lineage>
</organism>
<reference evidence="2 3" key="2">
    <citation type="submission" date="2024-10" db="EMBL/GenBank/DDBJ databases">
        <authorList>
            <person name="Ryan C."/>
        </authorList>
    </citation>
    <scope>NUCLEOTIDE SEQUENCE [LARGE SCALE GENOMIC DNA]</scope>
</reference>
<dbReference type="EMBL" id="OZ075119">
    <property type="protein sequence ID" value="CAL5095387.1"/>
    <property type="molecule type" value="Genomic_DNA"/>
</dbReference>
<dbReference type="PANTHER" id="PTHR33086:SF98">
    <property type="entry name" value="OS05G0468200 PROTEIN"/>
    <property type="match status" value="1"/>
</dbReference>
<dbReference type="InterPro" id="IPR011676">
    <property type="entry name" value="DUF1618"/>
</dbReference>
<name>A0ABC9GKW4_9POAL</name>
<accession>A0ABC9GKW4</accession>
<dbReference type="PANTHER" id="PTHR33086">
    <property type="entry name" value="OS05G0468200 PROTEIN-RELATED"/>
    <property type="match status" value="1"/>
</dbReference>
<feature type="domain" description="DUF1618" evidence="1">
    <location>
        <begin position="239"/>
        <end position="336"/>
    </location>
</feature>